<evidence type="ECO:0000313" key="10">
    <source>
        <dbReference type="Proteomes" id="UP000092666"/>
    </source>
</evidence>
<evidence type="ECO:0000256" key="1">
    <source>
        <dbReference type="ARBA" id="ARBA00004141"/>
    </source>
</evidence>
<dbReference type="STRING" id="1296120.A0A1B9GQH8"/>
<gene>
    <name evidence="9" type="ORF">I316_05004</name>
</gene>
<feature type="compositionally biased region" description="Polar residues" evidence="7">
    <location>
        <begin position="354"/>
        <end position="366"/>
    </location>
</feature>
<proteinExistence type="inferred from homology"/>
<comment type="similarity">
    <text evidence="2 6">Belongs to the OXA1/ALB3/YidC family.</text>
</comment>
<sequence>MSRINALTSSPSSPLFSLVRGPILRSTLSCGPSQSLAGSYSGLIKIKKSPASTRSPIAVRKYHASTSSSIPGHCTPPSALSTRIRPHLSSSARRPGRSASSRWLSSTPIISSSLDSSTPIQASSSPLPSFSDDLPLTTASTTDDALTPLSTIFDPLIDPLSSFLLSMPHPFGYGATIIALTLLVRTVFTLPISLWQRERALKARRLVDPKMKVINEQLAKSLAGESRKKGLTYDQYLLELRRQLAKAQSTLHRIHGTNPTITTWSPLLVHIPIFVTLSLTIRKTLEIPSSPVFNESFLWLEKLGEVDPYGILPLVGMSMAFGNAELVGRRNKAAADSAAEAVRVKEGEGKESFVTPSNSGSEQSQRAPPGSSPAAPREPSIFAPRTATSTPSRISTPAPSTSATTTTRTRSRSLSTSSTTFVSSSSVLTASTSSTSPFSSSSQSRSQSRSARQVVASSRAKQETLPSSAKQLVDADLNGRRSRQAFTPARQQELRRNFMAGVLRFSALGFGMIASQMPANVLLSWLPQRRQAAEAAKAALTATAPTSSQ</sequence>
<feature type="region of interest" description="Disordered" evidence="7">
    <location>
        <begin position="342"/>
        <end position="470"/>
    </location>
</feature>
<dbReference type="AlphaFoldDB" id="A0A1B9GQH8"/>
<feature type="compositionally biased region" description="Low complexity" evidence="7">
    <location>
        <begin position="367"/>
        <end position="459"/>
    </location>
</feature>
<evidence type="ECO:0000259" key="8">
    <source>
        <dbReference type="Pfam" id="PF02096"/>
    </source>
</evidence>
<evidence type="ECO:0000256" key="2">
    <source>
        <dbReference type="ARBA" id="ARBA00009877"/>
    </source>
</evidence>
<dbReference type="Proteomes" id="UP000092666">
    <property type="component" value="Unassembled WGS sequence"/>
</dbReference>
<comment type="subcellular location">
    <subcellularLocation>
        <location evidence="1 6">Membrane</location>
        <topology evidence="1 6">Multi-pass membrane protein</topology>
    </subcellularLocation>
</comment>
<dbReference type="OrthoDB" id="2436667at2759"/>
<keyword evidence="5" id="KW-0472">Membrane</keyword>
<dbReference type="GO" id="GO:0005743">
    <property type="term" value="C:mitochondrial inner membrane"/>
    <property type="evidence" value="ECO:0007669"/>
    <property type="project" value="TreeGrafter"/>
</dbReference>
<evidence type="ECO:0000256" key="3">
    <source>
        <dbReference type="ARBA" id="ARBA00022692"/>
    </source>
</evidence>
<evidence type="ECO:0000256" key="5">
    <source>
        <dbReference type="ARBA" id="ARBA00023136"/>
    </source>
</evidence>
<dbReference type="Pfam" id="PF02096">
    <property type="entry name" value="60KD_IMP"/>
    <property type="match status" value="1"/>
</dbReference>
<feature type="domain" description="Membrane insertase YidC/Oxa/ALB C-terminal" evidence="8">
    <location>
        <begin position="173"/>
        <end position="319"/>
    </location>
</feature>
<evidence type="ECO:0000256" key="7">
    <source>
        <dbReference type="SAM" id="MobiDB-lite"/>
    </source>
</evidence>
<organism evidence="9 10">
    <name type="scientific">Kwoniella heveanensis BCC8398</name>
    <dbReference type="NCBI Taxonomy" id="1296120"/>
    <lineage>
        <taxon>Eukaryota</taxon>
        <taxon>Fungi</taxon>
        <taxon>Dikarya</taxon>
        <taxon>Basidiomycota</taxon>
        <taxon>Agaricomycotina</taxon>
        <taxon>Tremellomycetes</taxon>
        <taxon>Tremellales</taxon>
        <taxon>Cryptococcaceae</taxon>
        <taxon>Kwoniella</taxon>
    </lineage>
</organism>
<protein>
    <recommendedName>
        <fullName evidence="8">Membrane insertase YidC/Oxa/ALB C-terminal domain-containing protein</fullName>
    </recommendedName>
</protein>
<name>A0A1B9GQH8_9TREE</name>
<dbReference type="PANTHER" id="PTHR12428:SF65">
    <property type="entry name" value="CYTOCHROME C OXIDASE ASSEMBLY PROTEIN COX18, MITOCHONDRIAL"/>
    <property type="match status" value="1"/>
</dbReference>
<keyword evidence="10" id="KW-1185">Reference proteome</keyword>
<keyword evidence="3 6" id="KW-0812">Transmembrane</keyword>
<evidence type="ECO:0000313" key="9">
    <source>
        <dbReference type="EMBL" id="OCF33263.1"/>
    </source>
</evidence>
<dbReference type="GO" id="GO:0033617">
    <property type="term" value="P:mitochondrial respiratory chain complex IV assembly"/>
    <property type="evidence" value="ECO:0007669"/>
    <property type="project" value="TreeGrafter"/>
</dbReference>
<dbReference type="InterPro" id="IPR028055">
    <property type="entry name" value="YidC/Oxa/ALB_C"/>
</dbReference>
<reference evidence="10" key="2">
    <citation type="submission" date="2013-12" db="EMBL/GenBank/DDBJ databases">
        <title>Evolution of pathogenesis and genome organization in the Tremellales.</title>
        <authorList>
            <person name="Cuomo C."/>
            <person name="Litvintseva A."/>
            <person name="Heitman J."/>
            <person name="Chen Y."/>
            <person name="Sun S."/>
            <person name="Springer D."/>
            <person name="Dromer F."/>
            <person name="Young S."/>
            <person name="Zeng Q."/>
            <person name="Chapman S."/>
            <person name="Gujja S."/>
            <person name="Saif S."/>
            <person name="Birren B."/>
        </authorList>
    </citation>
    <scope>NUCLEOTIDE SEQUENCE [LARGE SCALE GENOMIC DNA]</scope>
    <source>
        <strain evidence="10">BCC8398</strain>
    </source>
</reference>
<keyword evidence="4" id="KW-1133">Transmembrane helix</keyword>
<evidence type="ECO:0000256" key="6">
    <source>
        <dbReference type="RuleBase" id="RU003945"/>
    </source>
</evidence>
<reference evidence="9 10" key="1">
    <citation type="submission" date="2013-07" db="EMBL/GenBank/DDBJ databases">
        <title>The Genome Sequence of Cryptococcus heveanensis BCC8398.</title>
        <authorList>
            <consortium name="The Broad Institute Genome Sequencing Platform"/>
            <person name="Cuomo C."/>
            <person name="Litvintseva A."/>
            <person name="Chen Y."/>
            <person name="Heitman J."/>
            <person name="Sun S."/>
            <person name="Springer D."/>
            <person name="Dromer F."/>
            <person name="Young S.K."/>
            <person name="Zeng Q."/>
            <person name="Gargeya S."/>
            <person name="Fitzgerald M."/>
            <person name="Abouelleil A."/>
            <person name="Alvarado L."/>
            <person name="Berlin A.M."/>
            <person name="Chapman S.B."/>
            <person name="Dewar J."/>
            <person name="Goldberg J."/>
            <person name="Griggs A."/>
            <person name="Gujja S."/>
            <person name="Hansen M."/>
            <person name="Howarth C."/>
            <person name="Imamovic A."/>
            <person name="Larimer J."/>
            <person name="McCowan C."/>
            <person name="Murphy C."/>
            <person name="Pearson M."/>
            <person name="Priest M."/>
            <person name="Roberts A."/>
            <person name="Saif S."/>
            <person name="Shea T."/>
            <person name="Sykes S."/>
            <person name="Wortman J."/>
            <person name="Nusbaum C."/>
            <person name="Birren B."/>
        </authorList>
    </citation>
    <scope>NUCLEOTIDE SEQUENCE [LARGE SCALE GENOMIC DNA]</scope>
    <source>
        <strain evidence="9 10">BCC8398</strain>
    </source>
</reference>
<feature type="compositionally biased region" description="Low complexity" evidence="7">
    <location>
        <begin position="89"/>
        <end position="134"/>
    </location>
</feature>
<feature type="region of interest" description="Disordered" evidence="7">
    <location>
        <begin position="60"/>
        <end position="134"/>
    </location>
</feature>
<evidence type="ECO:0000256" key="4">
    <source>
        <dbReference type="ARBA" id="ARBA00022989"/>
    </source>
</evidence>
<dbReference type="EMBL" id="KV700126">
    <property type="protein sequence ID" value="OCF33263.1"/>
    <property type="molecule type" value="Genomic_DNA"/>
</dbReference>
<dbReference type="InterPro" id="IPR001708">
    <property type="entry name" value="YidC/ALB3/OXA1/COX18"/>
</dbReference>
<dbReference type="GO" id="GO:0032979">
    <property type="term" value="P:protein insertion into mitochondrial inner membrane from matrix"/>
    <property type="evidence" value="ECO:0007669"/>
    <property type="project" value="TreeGrafter"/>
</dbReference>
<dbReference type="PANTHER" id="PTHR12428">
    <property type="entry name" value="OXA1"/>
    <property type="match status" value="1"/>
</dbReference>
<accession>A0A1B9GQH8</accession>
<dbReference type="GO" id="GO:0032977">
    <property type="term" value="F:membrane insertase activity"/>
    <property type="evidence" value="ECO:0007669"/>
    <property type="project" value="InterPro"/>
</dbReference>
<feature type="compositionally biased region" description="Basic and acidic residues" evidence="7">
    <location>
        <begin position="342"/>
        <end position="351"/>
    </location>
</feature>